<keyword evidence="2" id="KW-1185">Reference proteome</keyword>
<evidence type="ECO:0008006" key="3">
    <source>
        <dbReference type="Google" id="ProtNLM"/>
    </source>
</evidence>
<comment type="caution">
    <text evidence="1">The sequence shown here is derived from an EMBL/GenBank/DDBJ whole genome shotgun (WGS) entry which is preliminary data.</text>
</comment>
<reference evidence="1" key="1">
    <citation type="journal article" date="2023" name="Mol. Biol. Evol.">
        <title>Third-Generation Sequencing Reveals the Adaptive Role of the Epigenome in Three Deep-Sea Polychaetes.</title>
        <authorList>
            <person name="Perez M."/>
            <person name="Aroh O."/>
            <person name="Sun Y."/>
            <person name="Lan Y."/>
            <person name="Juniper S.K."/>
            <person name="Young C.R."/>
            <person name="Angers B."/>
            <person name="Qian P.Y."/>
        </authorList>
    </citation>
    <scope>NUCLEOTIDE SEQUENCE</scope>
    <source>
        <strain evidence="1">P08H-3</strain>
    </source>
</reference>
<sequence length="257" mass="28005">GTLLGRLHANVKIRLTQYPQPLELLTGDSTESSAKNSLVGNPGILTRSCLLPSTHVQAGKISEDKNSKGKRDPQGQTLHVTFLDLNKAFERGQSQAILKSLITLGFKDKLILSLPYADDFVHLSNGVNPFRRTQQDLRRLAKAKESLGLFFSVGKTKAMILHCRQQENINTSKGGISTSMVLSLDRALIKTVPTYSAPCRLIASLSSIDRLDVIQIAALRIALGLPRPTPTALIYTEAGDLPIKTNIKSITRGATRP</sequence>
<protein>
    <recommendedName>
        <fullName evidence="3">Reverse transcriptase domain-containing protein</fullName>
    </recommendedName>
</protein>
<name>A0AAD9N6U0_9ANNE</name>
<feature type="non-terminal residue" evidence="1">
    <location>
        <position position="1"/>
    </location>
</feature>
<organism evidence="1 2">
    <name type="scientific">Paralvinella palmiformis</name>
    <dbReference type="NCBI Taxonomy" id="53620"/>
    <lineage>
        <taxon>Eukaryota</taxon>
        <taxon>Metazoa</taxon>
        <taxon>Spiralia</taxon>
        <taxon>Lophotrochozoa</taxon>
        <taxon>Annelida</taxon>
        <taxon>Polychaeta</taxon>
        <taxon>Sedentaria</taxon>
        <taxon>Canalipalpata</taxon>
        <taxon>Terebellida</taxon>
        <taxon>Terebelliformia</taxon>
        <taxon>Alvinellidae</taxon>
        <taxon>Paralvinella</taxon>
    </lineage>
</organism>
<dbReference type="EMBL" id="JAODUP010000155">
    <property type="protein sequence ID" value="KAK2159277.1"/>
    <property type="molecule type" value="Genomic_DNA"/>
</dbReference>
<dbReference type="AlphaFoldDB" id="A0AAD9N6U0"/>
<evidence type="ECO:0000313" key="2">
    <source>
        <dbReference type="Proteomes" id="UP001208570"/>
    </source>
</evidence>
<proteinExistence type="predicted"/>
<accession>A0AAD9N6U0</accession>
<dbReference type="Proteomes" id="UP001208570">
    <property type="component" value="Unassembled WGS sequence"/>
</dbReference>
<gene>
    <name evidence="1" type="ORF">LSH36_155g03000</name>
</gene>
<evidence type="ECO:0000313" key="1">
    <source>
        <dbReference type="EMBL" id="KAK2159277.1"/>
    </source>
</evidence>